<protein>
    <submittedName>
        <fullName evidence="1">(Na+)-NQR maturation NqrM</fullName>
    </submittedName>
</protein>
<dbReference type="InterPro" id="IPR007495">
    <property type="entry name" value="NqrM"/>
</dbReference>
<name>A0ABT7SR05_9GAMM</name>
<dbReference type="RefSeq" id="WP_289411393.1">
    <property type="nucleotide sequence ID" value="NZ_JAUCDY010000013.1"/>
</dbReference>
<proteinExistence type="predicted"/>
<sequence length="81" mass="8360">MSFLTMFFVVFAVMLLVFIGLAAGVLAGRKPIAGSCGGIASLGIEKECSICGGVREKCEEANSDIQASPAVDLAYDAAKTK</sequence>
<dbReference type="PANTHER" id="PTHR40691:SF3">
    <property type="entry name" value="(NA+)-NQR MATURATION NQRM"/>
    <property type="match status" value="1"/>
</dbReference>
<comment type="caution">
    <text evidence="1">The sequence shown here is derived from an EMBL/GenBank/DDBJ whole genome shotgun (WGS) entry which is preliminary data.</text>
</comment>
<gene>
    <name evidence="1" type="primary">nqrM</name>
    <name evidence="1" type="ORF">QEZ41_10150</name>
</gene>
<reference evidence="1 2" key="1">
    <citation type="submission" date="2023-06" db="EMBL/GenBank/DDBJ databases">
        <title>Thiopseudomonas sp. CY1220 draft genome sequence.</title>
        <authorList>
            <person name="Zhao G."/>
            <person name="An M."/>
        </authorList>
    </citation>
    <scope>NUCLEOTIDE SEQUENCE [LARGE SCALE GENOMIC DNA]</scope>
    <source>
        <strain evidence="1 2">CY1220</strain>
    </source>
</reference>
<dbReference type="Pfam" id="PF04400">
    <property type="entry name" value="NqrM"/>
    <property type="match status" value="1"/>
</dbReference>
<dbReference type="Proteomes" id="UP001241056">
    <property type="component" value="Unassembled WGS sequence"/>
</dbReference>
<evidence type="ECO:0000313" key="1">
    <source>
        <dbReference type="EMBL" id="MDM7858627.1"/>
    </source>
</evidence>
<organism evidence="1 2">
    <name type="scientific">Thiopseudomonas acetoxidans</name>
    <dbReference type="NCBI Taxonomy" id="3041622"/>
    <lineage>
        <taxon>Bacteria</taxon>
        <taxon>Pseudomonadati</taxon>
        <taxon>Pseudomonadota</taxon>
        <taxon>Gammaproteobacteria</taxon>
        <taxon>Pseudomonadales</taxon>
        <taxon>Pseudomonadaceae</taxon>
        <taxon>Thiopseudomonas</taxon>
    </lineage>
</organism>
<keyword evidence="2" id="KW-1185">Reference proteome</keyword>
<evidence type="ECO:0000313" key="2">
    <source>
        <dbReference type="Proteomes" id="UP001241056"/>
    </source>
</evidence>
<dbReference type="PANTHER" id="PTHR40691">
    <property type="entry name" value="(NA+)-NQR MATURATION NQRM"/>
    <property type="match status" value="1"/>
</dbReference>
<accession>A0ABT7SR05</accession>
<dbReference type="EMBL" id="JAUCDY010000013">
    <property type="protein sequence ID" value="MDM7858627.1"/>
    <property type="molecule type" value="Genomic_DNA"/>
</dbReference>